<dbReference type="EMBL" id="JBBKAJ010000034">
    <property type="protein sequence ID" value="MEJ8639947.1"/>
    <property type="molecule type" value="Genomic_DNA"/>
</dbReference>
<reference evidence="1" key="1">
    <citation type="submission" date="2024-03" db="EMBL/GenBank/DDBJ databases">
        <title>Novel Streptomyces species of biotechnological and ecological value are a feature of Machair soil.</title>
        <authorList>
            <person name="Prole J.R."/>
            <person name="Goodfellow M."/>
            <person name="Allenby N."/>
            <person name="Ward A.C."/>
        </authorList>
    </citation>
    <scope>NUCLEOTIDE SEQUENCE</scope>
    <source>
        <strain evidence="1">MS2.AVA.5</strain>
    </source>
</reference>
<proteinExistence type="predicted"/>
<gene>
    <name evidence="1" type="ORF">WKI67_42315</name>
</gene>
<accession>A0ACC6Q8M2</accession>
<protein>
    <submittedName>
        <fullName evidence="1">Uncharacterized protein</fullName>
    </submittedName>
</protein>
<name>A0ACC6Q8M2_9ACTN</name>
<organism evidence="1 2">
    <name type="scientific">Streptomyces achmelvichensis</name>
    <dbReference type="NCBI Taxonomy" id="3134111"/>
    <lineage>
        <taxon>Bacteria</taxon>
        <taxon>Bacillati</taxon>
        <taxon>Actinomycetota</taxon>
        <taxon>Actinomycetes</taxon>
        <taxon>Kitasatosporales</taxon>
        <taxon>Streptomycetaceae</taxon>
        <taxon>Streptomyces</taxon>
    </lineage>
</organism>
<evidence type="ECO:0000313" key="2">
    <source>
        <dbReference type="Proteomes" id="UP001377168"/>
    </source>
</evidence>
<sequence length="86" mass="9554">MTEASGDEEDRCGWLLEAHDEDGPTTRECGAALHFTETGYHCDRGHSHTYAEVRHAQGWDYAHDEIEASRLGQAGVIGVRMDGHPF</sequence>
<comment type="caution">
    <text evidence="1">The sequence shown here is derived from an EMBL/GenBank/DDBJ whole genome shotgun (WGS) entry which is preliminary data.</text>
</comment>
<keyword evidence="2" id="KW-1185">Reference proteome</keyword>
<dbReference type="Proteomes" id="UP001377168">
    <property type="component" value="Unassembled WGS sequence"/>
</dbReference>
<evidence type="ECO:0000313" key="1">
    <source>
        <dbReference type="EMBL" id="MEJ8639947.1"/>
    </source>
</evidence>